<dbReference type="PANTHER" id="PTHR24260:SF143">
    <property type="entry name" value="SERINE PROTEASE GD-LIKE PROTEIN"/>
    <property type="match status" value="1"/>
</dbReference>
<feature type="compositionally biased region" description="Acidic residues" evidence="9">
    <location>
        <begin position="254"/>
        <end position="264"/>
    </location>
</feature>
<keyword evidence="3" id="KW-0645">Protease</keyword>
<evidence type="ECO:0000256" key="5">
    <source>
        <dbReference type="ARBA" id="ARBA00022801"/>
    </source>
</evidence>
<dbReference type="FunFam" id="2.40.10.10:FF:000146">
    <property type="entry name" value="Serine protease 53"/>
    <property type="match status" value="1"/>
</dbReference>
<comment type="caution">
    <text evidence="12">The sequence shown here is derived from an EMBL/GenBank/DDBJ whole genome shotgun (WGS) entry which is preliminary data.</text>
</comment>
<dbReference type="InterPro" id="IPR043504">
    <property type="entry name" value="Peptidase_S1_PA_chymotrypsin"/>
</dbReference>
<dbReference type="InterPro" id="IPR001254">
    <property type="entry name" value="Trypsin_dom"/>
</dbReference>
<evidence type="ECO:0000256" key="6">
    <source>
        <dbReference type="ARBA" id="ARBA00022825"/>
    </source>
</evidence>
<reference evidence="12 13" key="1">
    <citation type="submission" date="2024-06" db="EMBL/GenBank/DDBJ databases">
        <title>A chromosome-level genome assembly of beet webworm, Loxostege sticticalis.</title>
        <authorList>
            <person name="Zhang Y."/>
        </authorList>
    </citation>
    <scope>NUCLEOTIDE SEQUENCE [LARGE SCALE GENOMIC DNA]</scope>
    <source>
        <strain evidence="12">AQ028</strain>
        <tissue evidence="12">Male pupae</tissue>
    </source>
</reference>
<keyword evidence="2" id="KW-0964">Secreted</keyword>
<feature type="region of interest" description="Disordered" evidence="9">
    <location>
        <begin position="136"/>
        <end position="308"/>
    </location>
</feature>
<feature type="chain" id="PRO_5044818121" description="Peptidase S1 domain-containing protein" evidence="10">
    <location>
        <begin position="21"/>
        <end position="581"/>
    </location>
</feature>
<organism evidence="12 13">
    <name type="scientific">Loxostege sticticalis</name>
    <name type="common">Beet webworm moth</name>
    <dbReference type="NCBI Taxonomy" id="481309"/>
    <lineage>
        <taxon>Eukaryota</taxon>
        <taxon>Metazoa</taxon>
        <taxon>Ecdysozoa</taxon>
        <taxon>Arthropoda</taxon>
        <taxon>Hexapoda</taxon>
        <taxon>Insecta</taxon>
        <taxon>Pterygota</taxon>
        <taxon>Neoptera</taxon>
        <taxon>Endopterygota</taxon>
        <taxon>Lepidoptera</taxon>
        <taxon>Glossata</taxon>
        <taxon>Ditrysia</taxon>
        <taxon>Pyraloidea</taxon>
        <taxon>Crambidae</taxon>
        <taxon>Pyraustinae</taxon>
        <taxon>Loxostege</taxon>
    </lineage>
</organism>
<comment type="subcellular location">
    <subcellularLocation>
        <location evidence="1">Secreted</location>
    </subcellularLocation>
</comment>
<accession>A0ABD0SF77</accession>
<evidence type="ECO:0000256" key="3">
    <source>
        <dbReference type="ARBA" id="ARBA00022670"/>
    </source>
</evidence>
<dbReference type="InterPro" id="IPR018114">
    <property type="entry name" value="TRYPSIN_HIS"/>
</dbReference>
<keyword evidence="4 10" id="KW-0732">Signal</keyword>
<evidence type="ECO:0000256" key="4">
    <source>
        <dbReference type="ARBA" id="ARBA00022729"/>
    </source>
</evidence>
<sequence>MIRHICCLLVIALAVPSYEQQDVPISPCPNVFQYEPPGTEPGRWYGVVNLSTDSTLHSLWLNIVLDRKADILGNWIGDVTTSDNKDFKIENTNMKIHPGPAVAVRFFVQYNTLNPPTPKLKTIRLNGREICNADNPLPAIGTLEPRPTKRPTRPTERPYTERPLTERPYTERPQTERPYERPITDRPYERPITDRPITDRPVTRPESPIFIQPAGNPNPVDIAGGQRPNQNGIQIVSRPRPRPSNRPSTTQDPQDYDSADDSQDGGEGFPGGLPVVFVPGTTARPSGFSGNNNNQNSQQPQQQQVQCGSVVRQNPNVLVVNGSPTYEGEWPWQIALYQTQTVDNKYICGGTLVSNRHVITAAHCITQKGSNRITNKNTLTVYLGKHNLRTSVEGVQIRLVSQIHKHPQYNASSYQMDLGILVLREPVTFTDWVRPACLWPEADTSLTTIIGKRGSVVGWGFDDTGVATEELSLVEMPVVKTETCIRSYSEFFVRFTSEYTYCAGYRNGTYDERTGRVTSTSVCNGDSGGGMMFNIDGYWYLRGLVSLSVKSHNEYRCDPTHYVVFTDIAKFLPWIKEMINE</sequence>
<dbReference type="PROSITE" id="PS00134">
    <property type="entry name" value="TRYPSIN_HIS"/>
    <property type="match status" value="1"/>
</dbReference>
<dbReference type="InterPro" id="IPR051333">
    <property type="entry name" value="CLIP_Serine_Protease"/>
</dbReference>
<keyword evidence="8" id="KW-1015">Disulfide bond</keyword>
<evidence type="ECO:0000256" key="2">
    <source>
        <dbReference type="ARBA" id="ARBA00022525"/>
    </source>
</evidence>
<feature type="compositionally biased region" description="Low complexity" evidence="9">
    <location>
        <begin position="291"/>
        <end position="306"/>
    </location>
</feature>
<dbReference type="GO" id="GO:0005576">
    <property type="term" value="C:extracellular region"/>
    <property type="evidence" value="ECO:0007669"/>
    <property type="project" value="UniProtKB-SubCell"/>
</dbReference>
<dbReference type="PROSITE" id="PS50240">
    <property type="entry name" value="TRYPSIN_DOM"/>
    <property type="match status" value="1"/>
</dbReference>
<protein>
    <recommendedName>
        <fullName evidence="11">Peptidase S1 domain-containing protein</fullName>
    </recommendedName>
</protein>
<dbReference type="PRINTS" id="PR00722">
    <property type="entry name" value="CHYMOTRYPSIN"/>
</dbReference>
<feature type="signal peptide" evidence="10">
    <location>
        <begin position="1"/>
        <end position="20"/>
    </location>
</feature>
<keyword evidence="6" id="KW-0720">Serine protease</keyword>
<evidence type="ECO:0000313" key="12">
    <source>
        <dbReference type="EMBL" id="KAL0818500.1"/>
    </source>
</evidence>
<evidence type="ECO:0000256" key="1">
    <source>
        <dbReference type="ARBA" id="ARBA00004613"/>
    </source>
</evidence>
<dbReference type="Pfam" id="PF00089">
    <property type="entry name" value="Trypsin"/>
    <property type="match status" value="1"/>
</dbReference>
<dbReference type="GO" id="GO:0008236">
    <property type="term" value="F:serine-type peptidase activity"/>
    <property type="evidence" value="ECO:0007669"/>
    <property type="project" value="UniProtKB-KW"/>
</dbReference>
<feature type="compositionally biased region" description="Basic and acidic residues" evidence="9">
    <location>
        <begin position="153"/>
        <end position="203"/>
    </location>
</feature>
<evidence type="ECO:0000256" key="9">
    <source>
        <dbReference type="SAM" id="MobiDB-lite"/>
    </source>
</evidence>
<evidence type="ECO:0000256" key="10">
    <source>
        <dbReference type="SAM" id="SignalP"/>
    </source>
</evidence>
<dbReference type="Pfam" id="PF16030">
    <property type="entry name" value="GD_N"/>
    <property type="match status" value="1"/>
</dbReference>
<dbReference type="Proteomes" id="UP001549921">
    <property type="component" value="Unassembled WGS sequence"/>
</dbReference>
<evidence type="ECO:0000256" key="8">
    <source>
        <dbReference type="ARBA" id="ARBA00023157"/>
    </source>
</evidence>
<feature type="domain" description="Peptidase S1" evidence="11">
    <location>
        <begin position="319"/>
        <end position="580"/>
    </location>
</feature>
<keyword evidence="7" id="KW-0865">Zymogen</keyword>
<dbReference type="AlphaFoldDB" id="A0ABD0SF77"/>
<dbReference type="GO" id="GO:0006508">
    <property type="term" value="P:proteolysis"/>
    <property type="evidence" value="ECO:0007669"/>
    <property type="project" value="UniProtKB-KW"/>
</dbReference>
<dbReference type="SUPFAM" id="SSF50494">
    <property type="entry name" value="Trypsin-like serine proteases"/>
    <property type="match status" value="1"/>
</dbReference>
<keyword evidence="5" id="KW-0378">Hydrolase</keyword>
<gene>
    <name evidence="12" type="ORF">ABMA28_008955</name>
</gene>
<dbReference type="CDD" id="cd00190">
    <property type="entry name" value="Tryp_SPc"/>
    <property type="match status" value="1"/>
</dbReference>
<name>A0ABD0SF77_LOXSC</name>
<dbReference type="InterPro" id="IPR031986">
    <property type="entry name" value="GD_N"/>
</dbReference>
<evidence type="ECO:0000313" key="13">
    <source>
        <dbReference type="Proteomes" id="UP001549921"/>
    </source>
</evidence>
<dbReference type="InterPro" id="IPR009003">
    <property type="entry name" value="Peptidase_S1_PA"/>
</dbReference>
<dbReference type="Gene3D" id="2.40.10.10">
    <property type="entry name" value="Trypsin-like serine proteases"/>
    <property type="match status" value="1"/>
</dbReference>
<dbReference type="InterPro" id="IPR001314">
    <property type="entry name" value="Peptidase_S1A"/>
</dbReference>
<dbReference type="EMBL" id="JBEDNZ010000022">
    <property type="protein sequence ID" value="KAL0818500.1"/>
    <property type="molecule type" value="Genomic_DNA"/>
</dbReference>
<evidence type="ECO:0000259" key="11">
    <source>
        <dbReference type="PROSITE" id="PS50240"/>
    </source>
</evidence>
<evidence type="ECO:0000256" key="7">
    <source>
        <dbReference type="ARBA" id="ARBA00023145"/>
    </source>
</evidence>
<proteinExistence type="predicted"/>
<dbReference type="SMART" id="SM00020">
    <property type="entry name" value="Tryp_SPc"/>
    <property type="match status" value="1"/>
</dbReference>
<dbReference type="PANTHER" id="PTHR24260">
    <property type="match status" value="1"/>
</dbReference>